<dbReference type="PANTHER" id="PTHR24286:SF356">
    <property type="entry name" value="ENT-KAURENOIC ACID OXIDASE 2"/>
    <property type="match status" value="1"/>
</dbReference>
<dbReference type="GO" id="GO:0010268">
    <property type="term" value="P:brassinosteroid homeostasis"/>
    <property type="evidence" value="ECO:0007669"/>
    <property type="project" value="TreeGrafter"/>
</dbReference>
<dbReference type="AlphaFoldDB" id="A0AAW1VU67"/>
<dbReference type="GO" id="GO:0016125">
    <property type="term" value="P:sterol metabolic process"/>
    <property type="evidence" value="ECO:0007669"/>
    <property type="project" value="TreeGrafter"/>
</dbReference>
<keyword evidence="4" id="KW-0472">Membrane</keyword>
<keyword evidence="3" id="KW-0408">Iron</keyword>
<reference evidence="5 6" key="1">
    <citation type="journal article" date="2023" name="G3 (Bethesda)">
        <title>A chromosome-length genome assembly and annotation of blackberry (Rubus argutus, cv. 'Hillquist').</title>
        <authorList>
            <person name="Bruna T."/>
            <person name="Aryal R."/>
            <person name="Dudchenko O."/>
            <person name="Sargent D.J."/>
            <person name="Mead D."/>
            <person name="Buti M."/>
            <person name="Cavallini A."/>
            <person name="Hytonen T."/>
            <person name="Andres J."/>
            <person name="Pham M."/>
            <person name="Weisz D."/>
            <person name="Mascagni F."/>
            <person name="Usai G."/>
            <person name="Natali L."/>
            <person name="Bassil N."/>
            <person name="Fernandez G.E."/>
            <person name="Lomsadze A."/>
            <person name="Armour M."/>
            <person name="Olukolu B."/>
            <person name="Poorten T."/>
            <person name="Britton C."/>
            <person name="Davik J."/>
            <person name="Ashrafi H."/>
            <person name="Aiden E.L."/>
            <person name="Borodovsky M."/>
            <person name="Worthington M."/>
        </authorList>
    </citation>
    <scope>NUCLEOTIDE SEQUENCE [LARGE SCALE GENOMIC DNA]</scope>
    <source>
        <strain evidence="5">PI 553951</strain>
    </source>
</reference>
<proteinExistence type="inferred from homology"/>
<evidence type="ECO:0000256" key="3">
    <source>
        <dbReference type="ARBA" id="ARBA00023004"/>
    </source>
</evidence>
<comment type="caution">
    <text evidence="5">The sequence shown here is derived from an EMBL/GenBank/DDBJ whole genome shotgun (WGS) entry which is preliminary data.</text>
</comment>
<feature type="transmembrane region" description="Helical" evidence="4">
    <location>
        <begin position="12"/>
        <end position="35"/>
    </location>
</feature>
<dbReference type="Proteomes" id="UP001457282">
    <property type="component" value="Unassembled WGS sequence"/>
</dbReference>
<accession>A0AAW1VU67</accession>
<dbReference type="Gene3D" id="1.10.630.10">
    <property type="entry name" value="Cytochrome P450"/>
    <property type="match status" value="1"/>
</dbReference>
<dbReference type="GO" id="GO:0020037">
    <property type="term" value="F:heme binding"/>
    <property type="evidence" value="ECO:0007669"/>
    <property type="project" value="InterPro"/>
</dbReference>
<dbReference type="GO" id="GO:0005783">
    <property type="term" value="C:endoplasmic reticulum"/>
    <property type="evidence" value="ECO:0007669"/>
    <property type="project" value="TreeGrafter"/>
</dbReference>
<evidence type="ECO:0000256" key="2">
    <source>
        <dbReference type="ARBA" id="ARBA00022723"/>
    </source>
</evidence>
<dbReference type="GO" id="GO:0005506">
    <property type="term" value="F:iron ion binding"/>
    <property type="evidence" value="ECO:0007669"/>
    <property type="project" value="InterPro"/>
</dbReference>
<sequence>MMVSGVGSMELGSIWMVVLFTTSFLGVFVTVKWLLMNINQWLYERPLGEKRFSLPPGDLGLPFIGNMWFFLKTHKSAKPESFIDFFVSRFGKIGIYKAFMFGSPSIICTVPETCKRVLTDDDAFKPGWPLATVELIGRKSFVAISFEEHKRLRKLTAAPVNGHEALSLYIPYIEEIVISSLEKLATMGQIEF</sequence>
<dbReference type="SUPFAM" id="SSF48264">
    <property type="entry name" value="Cytochrome P450"/>
    <property type="match status" value="1"/>
</dbReference>
<evidence type="ECO:0000313" key="6">
    <source>
        <dbReference type="Proteomes" id="UP001457282"/>
    </source>
</evidence>
<keyword evidence="6" id="KW-1185">Reference proteome</keyword>
<evidence type="ECO:0000256" key="4">
    <source>
        <dbReference type="SAM" id="Phobius"/>
    </source>
</evidence>
<organism evidence="5 6">
    <name type="scientific">Rubus argutus</name>
    <name type="common">Southern blackberry</name>
    <dbReference type="NCBI Taxonomy" id="59490"/>
    <lineage>
        <taxon>Eukaryota</taxon>
        <taxon>Viridiplantae</taxon>
        <taxon>Streptophyta</taxon>
        <taxon>Embryophyta</taxon>
        <taxon>Tracheophyta</taxon>
        <taxon>Spermatophyta</taxon>
        <taxon>Magnoliopsida</taxon>
        <taxon>eudicotyledons</taxon>
        <taxon>Gunneridae</taxon>
        <taxon>Pentapetalae</taxon>
        <taxon>rosids</taxon>
        <taxon>fabids</taxon>
        <taxon>Rosales</taxon>
        <taxon>Rosaceae</taxon>
        <taxon>Rosoideae</taxon>
        <taxon>Rosoideae incertae sedis</taxon>
        <taxon>Rubus</taxon>
    </lineage>
</organism>
<evidence type="ECO:0008006" key="7">
    <source>
        <dbReference type="Google" id="ProtNLM"/>
    </source>
</evidence>
<dbReference type="InterPro" id="IPR036396">
    <property type="entry name" value="Cyt_P450_sf"/>
</dbReference>
<evidence type="ECO:0000313" key="5">
    <source>
        <dbReference type="EMBL" id="KAK9911370.1"/>
    </source>
</evidence>
<protein>
    <recommendedName>
        <fullName evidence="7">Cytochrome P450</fullName>
    </recommendedName>
</protein>
<dbReference type="EMBL" id="JBEDUW010000007">
    <property type="protein sequence ID" value="KAK9911370.1"/>
    <property type="molecule type" value="Genomic_DNA"/>
</dbReference>
<gene>
    <name evidence="5" type="ORF">M0R45_035286</name>
</gene>
<name>A0AAW1VU67_RUBAR</name>
<keyword evidence="4" id="KW-0812">Transmembrane</keyword>
<dbReference type="GO" id="GO:0051777">
    <property type="term" value="F:ent-kaurenoic acid monooxygenase activity"/>
    <property type="evidence" value="ECO:0007669"/>
    <property type="project" value="TreeGrafter"/>
</dbReference>
<dbReference type="PANTHER" id="PTHR24286">
    <property type="entry name" value="CYTOCHROME P450 26"/>
    <property type="match status" value="1"/>
</dbReference>
<comment type="similarity">
    <text evidence="1">Belongs to the cytochrome P450 family.</text>
</comment>
<evidence type="ECO:0000256" key="1">
    <source>
        <dbReference type="ARBA" id="ARBA00010617"/>
    </source>
</evidence>
<keyword evidence="2" id="KW-0479">Metal-binding</keyword>
<dbReference type="GO" id="GO:0016132">
    <property type="term" value="P:brassinosteroid biosynthetic process"/>
    <property type="evidence" value="ECO:0007669"/>
    <property type="project" value="TreeGrafter"/>
</dbReference>
<keyword evidence="4" id="KW-1133">Transmembrane helix</keyword>